<dbReference type="InterPro" id="IPR000594">
    <property type="entry name" value="ThiF_NAD_FAD-bd"/>
</dbReference>
<keyword evidence="2" id="KW-0548">Nucleotidyltransferase</keyword>
<dbReference type="Proteomes" id="UP001243212">
    <property type="component" value="Unassembled WGS sequence"/>
</dbReference>
<accession>A0ABT9NFV0</accession>
<dbReference type="CDD" id="cd00757">
    <property type="entry name" value="ThiF_MoeB_HesA_family"/>
    <property type="match status" value="1"/>
</dbReference>
<dbReference type="InterPro" id="IPR035985">
    <property type="entry name" value="Ubiquitin-activating_enz"/>
</dbReference>
<dbReference type="PANTHER" id="PTHR10953">
    <property type="entry name" value="UBIQUITIN-ACTIVATING ENZYME E1"/>
    <property type="match status" value="1"/>
</dbReference>
<reference evidence="2 3" key="1">
    <citation type="submission" date="2023-07" db="EMBL/GenBank/DDBJ databases">
        <title>Sequencing the genomes of 1000 actinobacteria strains.</title>
        <authorList>
            <person name="Klenk H.-P."/>
        </authorList>
    </citation>
    <scope>NUCLEOTIDE SEQUENCE [LARGE SCALE GENOMIC DNA]</scope>
    <source>
        <strain evidence="2 3">DSM 17163</strain>
    </source>
</reference>
<gene>
    <name evidence="2" type="ORF">J2S70_000851</name>
</gene>
<protein>
    <submittedName>
        <fullName evidence="2">Adenylyltransferase/sulfurtransferase</fullName>
    </submittedName>
</protein>
<organism evidence="2 3">
    <name type="scientific">Trueperella bonasi</name>
    <dbReference type="NCBI Taxonomy" id="312286"/>
    <lineage>
        <taxon>Bacteria</taxon>
        <taxon>Bacillati</taxon>
        <taxon>Actinomycetota</taxon>
        <taxon>Actinomycetes</taxon>
        <taxon>Actinomycetales</taxon>
        <taxon>Actinomycetaceae</taxon>
        <taxon>Trueperella</taxon>
    </lineage>
</organism>
<dbReference type="EMBL" id="JAUSQX010000001">
    <property type="protein sequence ID" value="MDP9806269.1"/>
    <property type="molecule type" value="Genomic_DNA"/>
</dbReference>
<dbReference type="GO" id="GO:0016779">
    <property type="term" value="F:nucleotidyltransferase activity"/>
    <property type="evidence" value="ECO:0007669"/>
    <property type="project" value="UniProtKB-KW"/>
</dbReference>
<keyword evidence="3" id="KW-1185">Reference proteome</keyword>
<keyword evidence="2" id="KW-0808">Transferase</keyword>
<name>A0ABT9NFV0_9ACTO</name>
<dbReference type="SUPFAM" id="SSF69572">
    <property type="entry name" value="Activating enzymes of the ubiquitin-like proteins"/>
    <property type="match status" value="1"/>
</dbReference>
<evidence type="ECO:0000259" key="1">
    <source>
        <dbReference type="Pfam" id="PF00899"/>
    </source>
</evidence>
<proteinExistence type="predicted"/>
<dbReference type="Gene3D" id="3.40.50.720">
    <property type="entry name" value="NAD(P)-binding Rossmann-like Domain"/>
    <property type="match status" value="1"/>
</dbReference>
<comment type="caution">
    <text evidence="2">The sequence shown here is derived from an EMBL/GenBank/DDBJ whole genome shotgun (WGS) entry which is preliminary data.</text>
</comment>
<evidence type="ECO:0000313" key="2">
    <source>
        <dbReference type="EMBL" id="MDP9806269.1"/>
    </source>
</evidence>
<dbReference type="InterPro" id="IPR045886">
    <property type="entry name" value="ThiF/MoeB/HesA"/>
</dbReference>
<dbReference type="Pfam" id="PF00899">
    <property type="entry name" value="ThiF"/>
    <property type="match status" value="1"/>
</dbReference>
<sequence>MVEFRSQKAKEQCPKIRPLVQPGPELTAAQRERFARHISLKDIGEIGQRRLCNARVLMVGAGGLGSTALPYLAAAGVGTIGIVDADRVDLSNLQRQIIHSTAAIGELKVDSAARRLRELNPELKVVTFPIHLTEENAWETLRGWDAVVDGTDNLATRYLISDAAVSLGMPEVFGSVLQWGAQISVFWTGQRAVSAGFPGPDGLSLRDVFPHEPAADALPKTADVGIMGTVPGMTGTLMASEAIKLITGTGRLLVGRILYVDSSGMRVSEIPFGPLGVHNVRGGP</sequence>
<evidence type="ECO:0000313" key="3">
    <source>
        <dbReference type="Proteomes" id="UP001243212"/>
    </source>
</evidence>
<dbReference type="RefSeq" id="WP_307682501.1">
    <property type="nucleotide sequence ID" value="NZ_JAUSQX010000001.1"/>
</dbReference>
<feature type="domain" description="THIF-type NAD/FAD binding fold" evidence="1">
    <location>
        <begin position="35"/>
        <end position="271"/>
    </location>
</feature>
<dbReference type="PANTHER" id="PTHR10953:SF102">
    <property type="entry name" value="ADENYLYLTRANSFERASE AND SULFURTRANSFERASE MOCS3"/>
    <property type="match status" value="1"/>
</dbReference>